<dbReference type="EMBL" id="GGEC01033976">
    <property type="protein sequence ID" value="MBX14460.1"/>
    <property type="molecule type" value="Transcribed_RNA"/>
</dbReference>
<proteinExistence type="predicted"/>
<name>A0A2P2L928_RHIMU</name>
<accession>A0A2P2L928</accession>
<protein>
    <submittedName>
        <fullName evidence="1">Ubiquitin-conjugating enzyme E2 34-like isoform X3</fullName>
    </submittedName>
</protein>
<evidence type="ECO:0000313" key="1">
    <source>
        <dbReference type="EMBL" id="MBX14460.1"/>
    </source>
</evidence>
<dbReference type="AlphaFoldDB" id="A0A2P2L928"/>
<sequence length="40" mass="4858">MLFCTYYLFFCLLFDIFEEQVAYIPVLTFISIMQHTKKEA</sequence>
<reference evidence="1" key="1">
    <citation type="submission" date="2018-02" db="EMBL/GenBank/DDBJ databases">
        <title>Rhizophora mucronata_Transcriptome.</title>
        <authorList>
            <person name="Meera S.P."/>
            <person name="Sreeshan A."/>
            <person name="Augustine A."/>
        </authorList>
    </citation>
    <scope>NUCLEOTIDE SEQUENCE</scope>
    <source>
        <tissue evidence="1">Leaf</tissue>
    </source>
</reference>
<organism evidence="1">
    <name type="scientific">Rhizophora mucronata</name>
    <name type="common">Asiatic mangrove</name>
    <dbReference type="NCBI Taxonomy" id="61149"/>
    <lineage>
        <taxon>Eukaryota</taxon>
        <taxon>Viridiplantae</taxon>
        <taxon>Streptophyta</taxon>
        <taxon>Embryophyta</taxon>
        <taxon>Tracheophyta</taxon>
        <taxon>Spermatophyta</taxon>
        <taxon>Magnoliopsida</taxon>
        <taxon>eudicotyledons</taxon>
        <taxon>Gunneridae</taxon>
        <taxon>Pentapetalae</taxon>
        <taxon>rosids</taxon>
        <taxon>fabids</taxon>
        <taxon>Malpighiales</taxon>
        <taxon>Rhizophoraceae</taxon>
        <taxon>Rhizophora</taxon>
    </lineage>
</organism>